<dbReference type="OrthoDB" id="6162363at2759"/>
<dbReference type="Pfam" id="PF02535">
    <property type="entry name" value="Zip"/>
    <property type="match status" value="1"/>
</dbReference>
<dbReference type="EnsemblMetazoa" id="HelroT147409">
    <property type="protein sequence ID" value="HelroP147409"/>
    <property type="gene ID" value="HelroG147409"/>
</dbReference>
<comment type="similarity">
    <text evidence="2">Belongs to the ZIP transporter (TC 2.A.5) family.</text>
</comment>
<dbReference type="RefSeq" id="XP_009010936.1">
    <property type="nucleotide sequence ID" value="XM_009012688.1"/>
</dbReference>
<evidence type="ECO:0000313" key="9">
    <source>
        <dbReference type="Proteomes" id="UP000015101"/>
    </source>
</evidence>
<feature type="transmembrane region" description="Helical" evidence="6">
    <location>
        <begin position="33"/>
        <end position="55"/>
    </location>
</feature>
<dbReference type="HOGENOM" id="CLU_2984928_0_0_1"/>
<evidence type="ECO:0000256" key="3">
    <source>
        <dbReference type="ARBA" id="ARBA00022692"/>
    </source>
</evidence>
<evidence type="ECO:0000313" key="8">
    <source>
        <dbReference type="EnsemblMetazoa" id="HelroP147409"/>
    </source>
</evidence>
<reference evidence="9" key="1">
    <citation type="submission" date="2012-12" db="EMBL/GenBank/DDBJ databases">
        <authorList>
            <person name="Hellsten U."/>
            <person name="Grimwood J."/>
            <person name="Chapman J.A."/>
            <person name="Shapiro H."/>
            <person name="Aerts A."/>
            <person name="Otillar R.P."/>
            <person name="Terry A.Y."/>
            <person name="Boore J.L."/>
            <person name="Simakov O."/>
            <person name="Marletaz F."/>
            <person name="Cho S.-J."/>
            <person name="Edsinger-Gonzales E."/>
            <person name="Havlak P."/>
            <person name="Kuo D.-H."/>
            <person name="Larsson T."/>
            <person name="Lv J."/>
            <person name="Arendt D."/>
            <person name="Savage R."/>
            <person name="Osoegawa K."/>
            <person name="de Jong P."/>
            <person name="Lindberg D.R."/>
            <person name="Seaver E.C."/>
            <person name="Weisblat D.A."/>
            <person name="Putnam N.H."/>
            <person name="Grigoriev I.V."/>
            <person name="Rokhsar D.S."/>
        </authorList>
    </citation>
    <scope>NUCLEOTIDE SEQUENCE</scope>
</reference>
<dbReference type="AlphaFoldDB" id="T1EK01"/>
<keyword evidence="9" id="KW-1185">Reference proteome</keyword>
<dbReference type="CTD" id="20196901"/>
<evidence type="ECO:0000256" key="6">
    <source>
        <dbReference type="SAM" id="Phobius"/>
    </source>
</evidence>
<dbReference type="InterPro" id="IPR050799">
    <property type="entry name" value="ZIP_Transporter"/>
</dbReference>
<accession>T1EK01</accession>
<dbReference type="eggNOG" id="KOG2693">
    <property type="taxonomic scope" value="Eukaryota"/>
</dbReference>
<reference evidence="8" key="3">
    <citation type="submission" date="2015-06" db="UniProtKB">
        <authorList>
            <consortium name="EnsemblMetazoa"/>
        </authorList>
    </citation>
    <scope>IDENTIFICATION</scope>
</reference>
<keyword evidence="4 6" id="KW-1133">Transmembrane helix</keyword>
<dbReference type="InterPro" id="IPR003689">
    <property type="entry name" value="ZIP"/>
</dbReference>
<gene>
    <name evidence="8" type="primary">20196901</name>
    <name evidence="7" type="ORF">HELRODRAFT_147409</name>
</gene>
<evidence type="ECO:0000256" key="4">
    <source>
        <dbReference type="ARBA" id="ARBA00022989"/>
    </source>
</evidence>
<dbReference type="PANTHER" id="PTHR12191">
    <property type="entry name" value="SOLUTE CARRIER FAMILY 39"/>
    <property type="match status" value="1"/>
</dbReference>
<proteinExistence type="inferred from homology"/>
<organism evidence="8 9">
    <name type="scientific">Helobdella robusta</name>
    <name type="common">Californian leech</name>
    <dbReference type="NCBI Taxonomy" id="6412"/>
    <lineage>
        <taxon>Eukaryota</taxon>
        <taxon>Metazoa</taxon>
        <taxon>Spiralia</taxon>
        <taxon>Lophotrochozoa</taxon>
        <taxon>Annelida</taxon>
        <taxon>Clitellata</taxon>
        <taxon>Hirudinea</taxon>
        <taxon>Rhynchobdellida</taxon>
        <taxon>Glossiphoniidae</taxon>
        <taxon>Helobdella</taxon>
    </lineage>
</organism>
<name>T1EK01_HELRO</name>
<dbReference type="PANTHER" id="PTHR12191:SF37">
    <property type="entry name" value="ZINC TRANSPORTER FOI"/>
    <property type="match status" value="1"/>
</dbReference>
<feature type="transmembrane region" description="Helical" evidence="6">
    <location>
        <begin position="7"/>
        <end position="27"/>
    </location>
</feature>
<keyword evidence="5 6" id="KW-0472">Membrane</keyword>
<evidence type="ECO:0000256" key="1">
    <source>
        <dbReference type="ARBA" id="ARBA00004141"/>
    </source>
</evidence>
<dbReference type="GeneID" id="20196901"/>
<comment type="subcellular location">
    <subcellularLocation>
        <location evidence="1">Membrane</location>
        <topology evidence="1">Multi-pass membrane protein</topology>
    </subcellularLocation>
</comment>
<keyword evidence="3 6" id="KW-0812">Transmembrane</keyword>
<dbReference type="KEGG" id="hro:HELRODRAFT_147409"/>
<dbReference type="GO" id="GO:0016020">
    <property type="term" value="C:membrane"/>
    <property type="evidence" value="ECO:0007669"/>
    <property type="project" value="UniProtKB-SubCell"/>
</dbReference>
<dbReference type="EMBL" id="KB095858">
    <property type="protein sequence ID" value="ESO10667.1"/>
    <property type="molecule type" value="Genomic_DNA"/>
</dbReference>
<reference evidence="7 9" key="2">
    <citation type="journal article" date="2013" name="Nature">
        <title>Insights into bilaterian evolution from three spiralian genomes.</title>
        <authorList>
            <person name="Simakov O."/>
            <person name="Marletaz F."/>
            <person name="Cho S.J."/>
            <person name="Edsinger-Gonzales E."/>
            <person name="Havlak P."/>
            <person name="Hellsten U."/>
            <person name="Kuo D.H."/>
            <person name="Larsson T."/>
            <person name="Lv J."/>
            <person name="Arendt D."/>
            <person name="Savage R."/>
            <person name="Osoegawa K."/>
            <person name="de Jong P."/>
            <person name="Grimwood J."/>
            <person name="Chapman J.A."/>
            <person name="Shapiro H."/>
            <person name="Aerts A."/>
            <person name="Otillar R.P."/>
            <person name="Terry A.Y."/>
            <person name="Boore J.L."/>
            <person name="Grigoriev I.V."/>
            <person name="Lindberg D.R."/>
            <person name="Seaver E.C."/>
            <person name="Weisblat D.A."/>
            <person name="Putnam N.H."/>
            <person name="Rokhsar D.S."/>
        </authorList>
    </citation>
    <scope>NUCLEOTIDE SEQUENCE</scope>
</reference>
<dbReference type="InParanoid" id="T1EK01"/>
<protein>
    <submittedName>
        <fullName evidence="7 8">Uncharacterized protein</fullName>
    </submittedName>
</protein>
<sequence>AWGYAILACIIMSLVGLLAVVIIPFMHKVVYNHVLQFLVAMAIGSLSGDALLHLIPHV</sequence>
<dbReference type="Proteomes" id="UP000015101">
    <property type="component" value="Unassembled WGS sequence"/>
</dbReference>
<dbReference type="GO" id="GO:0046873">
    <property type="term" value="F:metal ion transmembrane transporter activity"/>
    <property type="evidence" value="ECO:0007669"/>
    <property type="project" value="InterPro"/>
</dbReference>
<evidence type="ECO:0000256" key="5">
    <source>
        <dbReference type="ARBA" id="ARBA00023136"/>
    </source>
</evidence>
<evidence type="ECO:0000313" key="7">
    <source>
        <dbReference type="EMBL" id="ESO10667.1"/>
    </source>
</evidence>
<dbReference type="EMBL" id="AMQM01002700">
    <property type="status" value="NOT_ANNOTATED_CDS"/>
    <property type="molecule type" value="Genomic_DNA"/>
</dbReference>
<evidence type="ECO:0000256" key="2">
    <source>
        <dbReference type="ARBA" id="ARBA00006939"/>
    </source>
</evidence>